<dbReference type="EMBL" id="CAKOGL010000026">
    <property type="protein sequence ID" value="CAH2103654.1"/>
    <property type="molecule type" value="Genomic_DNA"/>
</dbReference>
<proteinExistence type="predicted"/>
<name>A0AAU9UVF3_EUPED</name>
<evidence type="ECO:0000313" key="3">
    <source>
        <dbReference type="Proteomes" id="UP001153954"/>
    </source>
</evidence>
<sequence>MFLLESWLGIARRGPRRGGGGCGAPAAPLADHVDLLVGLVSQLGCLSRLPLLGHEAARHGGARIGLSATASARNRRTEKKREKRKSGAPGERRYRRSRAFSSVVRVSRAVADIYSRRGGARAATSIDVGGGWLIAPHRTNFACQLGAILTKMMRTGATNRDLACYSQSTSENSAELC</sequence>
<keyword evidence="3" id="KW-1185">Reference proteome</keyword>
<feature type="compositionally biased region" description="Basic residues" evidence="1">
    <location>
        <begin position="73"/>
        <end position="86"/>
    </location>
</feature>
<evidence type="ECO:0000256" key="1">
    <source>
        <dbReference type="SAM" id="MobiDB-lite"/>
    </source>
</evidence>
<organism evidence="2 3">
    <name type="scientific">Euphydryas editha</name>
    <name type="common">Edith's checkerspot</name>
    <dbReference type="NCBI Taxonomy" id="104508"/>
    <lineage>
        <taxon>Eukaryota</taxon>
        <taxon>Metazoa</taxon>
        <taxon>Ecdysozoa</taxon>
        <taxon>Arthropoda</taxon>
        <taxon>Hexapoda</taxon>
        <taxon>Insecta</taxon>
        <taxon>Pterygota</taxon>
        <taxon>Neoptera</taxon>
        <taxon>Endopterygota</taxon>
        <taxon>Lepidoptera</taxon>
        <taxon>Glossata</taxon>
        <taxon>Ditrysia</taxon>
        <taxon>Papilionoidea</taxon>
        <taxon>Nymphalidae</taxon>
        <taxon>Nymphalinae</taxon>
        <taxon>Euphydryas</taxon>
    </lineage>
</organism>
<evidence type="ECO:0000313" key="2">
    <source>
        <dbReference type="EMBL" id="CAH2103654.1"/>
    </source>
</evidence>
<reference evidence="2" key="1">
    <citation type="submission" date="2022-03" db="EMBL/GenBank/DDBJ databases">
        <authorList>
            <person name="Tunstrom K."/>
        </authorList>
    </citation>
    <scope>NUCLEOTIDE SEQUENCE</scope>
</reference>
<feature type="region of interest" description="Disordered" evidence="1">
    <location>
        <begin position="63"/>
        <end position="95"/>
    </location>
</feature>
<accession>A0AAU9UVF3</accession>
<gene>
    <name evidence="2" type="ORF">EEDITHA_LOCUS18135</name>
</gene>
<dbReference type="AlphaFoldDB" id="A0AAU9UVF3"/>
<protein>
    <submittedName>
        <fullName evidence="2">Uncharacterized protein</fullName>
    </submittedName>
</protein>
<dbReference type="Proteomes" id="UP001153954">
    <property type="component" value="Unassembled WGS sequence"/>
</dbReference>
<comment type="caution">
    <text evidence="2">The sequence shown here is derived from an EMBL/GenBank/DDBJ whole genome shotgun (WGS) entry which is preliminary data.</text>
</comment>